<evidence type="ECO:0000256" key="4">
    <source>
        <dbReference type="ARBA" id="ARBA00022692"/>
    </source>
</evidence>
<dbReference type="EMBL" id="JAUPFM010000012">
    <property type="protein sequence ID" value="KAK2836037.1"/>
    <property type="molecule type" value="Genomic_DNA"/>
</dbReference>
<feature type="region of interest" description="Disordered" evidence="11">
    <location>
        <begin position="891"/>
        <end position="912"/>
    </location>
</feature>
<dbReference type="PANTHER" id="PTHR43903">
    <property type="entry name" value="NEUROLIGIN"/>
    <property type="match status" value="1"/>
</dbReference>
<dbReference type="SUPFAM" id="SSF53474">
    <property type="entry name" value="alpha/beta-Hydrolases"/>
    <property type="match status" value="1"/>
</dbReference>
<dbReference type="GO" id="GO:0042043">
    <property type="term" value="F:neurexin family protein binding"/>
    <property type="evidence" value="ECO:0007669"/>
    <property type="project" value="InterPro"/>
</dbReference>
<dbReference type="AlphaFoldDB" id="A0AA88SJZ1"/>
<feature type="domain" description="Carboxylesterase type B" evidence="13">
    <location>
        <begin position="67"/>
        <end position="683"/>
    </location>
</feature>
<feature type="region of interest" description="Disordered" evidence="11">
    <location>
        <begin position="196"/>
        <end position="227"/>
    </location>
</feature>
<feature type="compositionally biased region" description="Basic residues" evidence="11">
    <location>
        <begin position="902"/>
        <end position="912"/>
    </location>
</feature>
<evidence type="ECO:0000256" key="6">
    <source>
        <dbReference type="ARBA" id="ARBA00022889"/>
    </source>
</evidence>
<dbReference type="PROSITE" id="PS00941">
    <property type="entry name" value="CARBOXYLESTERASE_B_2"/>
    <property type="match status" value="1"/>
</dbReference>
<dbReference type="Gene3D" id="3.40.50.1820">
    <property type="entry name" value="alpha/beta hydrolase"/>
    <property type="match status" value="1"/>
</dbReference>
<protein>
    <recommendedName>
        <fullName evidence="13">Carboxylesterase type B domain-containing protein</fullName>
    </recommendedName>
</protein>
<keyword evidence="4 12" id="KW-0812">Transmembrane</keyword>
<dbReference type="FunFam" id="3.40.50.1820:FF:000379">
    <property type="entry name" value="Neuroligin 1"/>
    <property type="match status" value="1"/>
</dbReference>
<dbReference type="PRINTS" id="PR01090">
    <property type="entry name" value="NEUROLIGIN"/>
</dbReference>
<evidence type="ECO:0000259" key="13">
    <source>
        <dbReference type="Pfam" id="PF00135"/>
    </source>
</evidence>
<organism evidence="14 15">
    <name type="scientific">Channa striata</name>
    <name type="common">Snakehead murrel</name>
    <name type="synonym">Ophicephalus striatus</name>
    <dbReference type="NCBI Taxonomy" id="64152"/>
    <lineage>
        <taxon>Eukaryota</taxon>
        <taxon>Metazoa</taxon>
        <taxon>Chordata</taxon>
        <taxon>Craniata</taxon>
        <taxon>Vertebrata</taxon>
        <taxon>Euteleostomi</taxon>
        <taxon>Actinopterygii</taxon>
        <taxon>Neopterygii</taxon>
        <taxon>Teleostei</taxon>
        <taxon>Neoteleostei</taxon>
        <taxon>Acanthomorphata</taxon>
        <taxon>Anabantaria</taxon>
        <taxon>Anabantiformes</taxon>
        <taxon>Channoidei</taxon>
        <taxon>Channidae</taxon>
        <taxon>Channa</taxon>
    </lineage>
</organism>
<dbReference type="InterPro" id="IPR000460">
    <property type="entry name" value="Nlgn"/>
</dbReference>
<name>A0AA88SJZ1_CHASR</name>
<sequence>MFQGRHHSRTVCGLLQTDKSRGRMMGYAGFEGSLNTCCMVSSLMWLGLLMLQVSPATVLAQKLDENDPVVTITYGKLRGVKKELNNEILGPVVQFLGVPYAAPPTGERRFQPPEPPASWPEIRNATHFAPVCPQSIVEGRLPDVMLPVWFTNSIDVVSTYVQDQSEDCLYLNIYVPTEDVKRISKECARKPGKKICRQGGPLTKKHTDDLGDSDHTDDEDIRESGSPKPVMVFIHGGSYMEGTGNMFDGSILASYGNVIVITVNYRLGVLGFLSTGDQAAKGNYGLLDQIQALRWTSENIAAFGGDPLRITVFGSGAGASCVNLLTLSHYSEGLFQRAIAQSGTALSSWAVSFQPAKYARMLARKVGCNLEDSVELVLCLQRKHYKELVDQDIQPARYHIAFGPVIDGDVIPDDPQILMEQGTISIVFAWESATSWIVISLNVHFGKHLQHFFSGEFLNYDIMLGVNQGEGLKFVELIVDNENGVQANDFDYAVSSFVDDLYGYPEGKDILRETIKFMYTDWADRHNPETRRKTLLALFTDHQWVAPAVATADLHSSFGSPTYFYAFYHHCQTEQVPPWADAAHGDEIPYVFGLPMIGPTELFPCNFSKNDVMLSAVVMTYWTNFAKTGDPNQPVPQDTKFIHTKPNRFEEVAWTRYNQKDQLYLHIGLKPRVKEHYRANKVHSNITQCSDIIIINTASTFQQTDNCFPCLQIPPPEATNRTPKTKVLVTKRPNPTPFPTETQDSHNQPHLVDQRDYSTELSVTIAVGASLLFLNILAFAALYYKKDKRRHDVHRRCSPQRSAANDLAHTQEEEIMSLQMKQHSDLDRDCRGVGDSLHPHDVVLRTACPPDYTLAMRRSPDDIPLMTPNTITMIPSTMGGLSSLHSFNTFPSSGQNNTLPHAHPHSHSTTRV</sequence>
<comment type="similarity">
    <text evidence="2">Belongs to the type-B carboxylesterase/lipase family.</text>
</comment>
<dbReference type="Pfam" id="PF00135">
    <property type="entry name" value="COesterase"/>
    <property type="match status" value="1"/>
</dbReference>
<dbReference type="GO" id="GO:0007416">
    <property type="term" value="P:synapse assembly"/>
    <property type="evidence" value="ECO:0007669"/>
    <property type="project" value="UniProtKB-ARBA"/>
</dbReference>
<reference evidence="14" key="1">
    <citation type="submission" date="2023-07" db="EMBL/GenBank/DDBJ databases">
        <title>Chromosome-level Genome Assembly of Striped Snakehead (Channa striata).</title>
        <authorList>
            <person name="Liu H."/>
        </authorList>
    </citation>
    <scope>NUCLEOTIDE SEQUENCE</scope>
    <source>
        <strain evidence="14">Gz</strain>
        <tissue evidence="14">Muscle</tissue>
    </source>
</reference>
<feature type="transmembrane region" description="Helical" evidence="12">
    <location>
        <begin position="28"/>
        <end position="51"/>
    </location>
</feature>
<dbReference type="InterPro" id="IPR051093">
    <property type="entry name" value="Neuroligin/BSAL"/>
</dbReference>
<comment type="caution">
    <text evidence="14">The sequence shown here is derived from an EMBL/GenBank/DDBJ whole genome shotgun (WGS) entry which is preliminary data.</text>
</comment>
<keyword evidence="5" id="KW-0732">Signal</keyword>
<keyword evidence="8 12" id="KW-0472">Membrane</keyword>
<evidence type="ECO:0000256" key="9">
    <source>
        <dbReference type="ARBA" id="ARBA00023157"/>
    </source>
</evidence>
<keyword evidence="7 12" id="KW-1133">Transmembrane helix</keyword>
<evidence type="ECO:0000313" key="14">
    <source>
        <dbReference type="EMBL" id="KAK2836037.1"/>
    </source>
</evidence>
<gene>
    <name evidence="14" type="ORF">Q5P01_016521</name>
</gene>
<dbReference type="GO" id="GO:0007155">
    <property type="term" value="P:cell adhesion"/>
    <property type="evidence" value="ECO:0007669"/>
    <property type="project" value="UniProtKB-KW"/>
</dbReference>
<evidence type="ECO:0000256" key="5">
    <source>
        <dbReference type="ARBA" id="ARBA00022729"/>
    </source>
</evidence>
<evidence type="ECO:0000256" key="11">
    <source>
        <dbReference type="SAM" id="MobiDB-lite"/>
    </source>
</evidence>
<keyword evidence="15" id="KW-1185">Reference proteome</keyword>
<comment type="subcellular location">
    <subcellularLocation>
        <location evidence="1">Cell membrane</location>
        <topology evidence="1">Single-pass type I membrane protein</topology>
    </subcellularLocation>
</comment>
<dbReference type="InterPro" id="IPR002018">
    <property type="entry name" value="CarbesteraseB"/>
</dbReference>
<keyword evidence="10" id="KW-0325">Glycoprotein</keyword>
<evidence type="ECO:0000256" key="3">
    <source>
        <dbReference type="ARBA" id="ARBA00022475"/>
    </source>
</evidence>
<evidence type="ECO:0000256" key="2">
    <source>
        <dbReference type="ARBA" id="ARBA00005964"/>
    </source>
</evidence>
<feature type="transmembrane region" description="Helical" evidence="12">
    <location>
        <begin position="761"/>
        <end position="784"/>
    </location>
</feature>
<proteinExistence type="inferred from homology"/>
<dbReference type="GO" id="GO:0005886">
    <property type="term" value="C:plasma membrane"/>
    <property type="evidence" value="ECO:0007669"/>
    <property type="project" value="UniProtKB-SubCell"/>
</dbReference>
<keyword evidence="3" id="KW-1003">Cell membrane</keyword>
<evidence type="ECO:0000256" key="10">
    <source>
        <dbReference type="ARBA" id="ARBA00023180"/>
    </source>
</evidence>
<dbReference type="InterPro" id="IPR019819">
    <property type="entry name" value="Carboxylesterase_B_CS"/>
</dbReference>
<dbReference type="Proteomes" id="UP001187415">
    <property type="component" value="Unassembled WGS sequence"/>
</dbReference>
<dbReference type="InterPro" id="IPR029058">
    <property type="entry name" value="AB_hydrolase_fold"/>
</dbReference>
<evidence type="ECO:0000256" key="8">
    <source>
        <dbReference type="ARBA" id="ARBA00023136"/>
    </source>
</evidence>
<evidence type="ECO:0000313" key="15">
    <source>
        <dbReference type="Proteomes" id="UP001187415"/>
    </source>
</evidence>
<keyword evidence="9" id="KW-1015">Disulfide bond</keyword>
<keyword evidence="6" id="KW-0130">Cell adhesion</keyword>
<feature type="compositionally biased region" description="Basic and acidic residues" evidence="11">
    <location>
        <begin position="205"/>
        <end position="214"/>
    </location>
</feature>
<accession>A0AA88SJZ1</accession>
<evidence type="ECO:0000256" key="7">
    <source>
        <dbReference type="ARBA" id="ARBA00022989"/>
    </source>
</evidence>
<evidence type="ECO:0000256" key="12">
    <source>
        <dbReference type="SAM" id="Phobius"/>
    </source>
</evidence>
<evidence type="ECO:0000256" key="1">
    <source>
        <dbReference type="ARBA" id="ARBA00004251"/>
    </source>
</evidence>